<dbReference type="Proteomes" id="UP000183687">
    <property type="component" value="Unassembled WGS sequence"/>
</dbReference>
<dbReference type="CDD" id="cd00093">
    <property type="entry name" value="HTH_XRE"/>
    <property type="match status" value="1"/>
</dbReference>
<dbReference type="Gene3D" id="1.10.260.40">
    <property type="entry name" value="lambda repressor-like DNA-binding domains"/>
    <property type="match status" value="1"/>
</dbReference>
<name>A0AB38A8Q8_9ACTN</name>
<dbReference type="EMBL" id="FNSH01000002">
    <property type="protein sequence ID" value="SEC30616.1"/>
    <property type="molecule type" value="Genomic_DNA"/>
</dbReference>
<feature type="domain" description="HTH cro/C1-type" evidence="1">
    <location>
        <begin position="7"/>
        <end position="65"/>
    </location>
</feature>
<organism evidence="3 4">
    <name type="scientific">Atopobium minutum</name>
    <dbReference type="NCBI Taxonomy" id="1381"/>
    <lineage>
        <taxon>Bacteria</taxon>
        <taxon>Bacillati</taxon>
        <taxon>Actinomycetota</taxon>
        <taxon>Coriobacteriia</taxon>
        <taxon>Coriobacteriales</taxon>
        <taxon>Atopobiaceae</taxon>
        <taxon>Atopobium</taxon>
    </lineage>
</organism>
<evidence type="ECO:0000313" key="4">
    <source>
        <dbReference type="Proteomes" id="UP000183687"/>
    </source>
</evidence>
<dbReference type="AlphaFoldDB" id="A0AB38A8Q8"/>
<sequence>MKLSYNKLWKRLIDLNWTKEDLRKKTKISSTTLAKLNRGDNVTTDILLRICEVLSCDLNDIVETVHEDPAEPTPQNDGKLAD</sequence>
<dbReference type="GO" id="GO:0003677">
    <property type="term" value="F:DNA binding"/>
    <property type="evidence" value="ECO:0007669"/>
    <property type="project" value="UniProtKB-KW"/>
</dbReference>
<dbReference type="InterPro" id="IPR001387">
    <property type="entry name" value="Cro/C1-type_HTH"/>
</dbReference>
<proteinExistence type="predicted"/>
<comment type="caution">
    <text evidence="3">The sequence shown here is derived from an EMBL/GenBank/DDBJ whole genome shotgun (WGS) entry which is preliminary data.</text>
</comment>
<dbReference type="RefSeq" id="WP_057001853.1">
    <property type="nucleotide sequence ID" value="NZ_FNSH01000002.1"/>
</dbReference>
<dbReference type="EMBL" id="FNSH01000003">
    <property type="protein sequence ID" value="SEC37542.1"/>
    <property type="molecule type" value="Genomic_DNA"/>
</dbReference>
<evidence type="ECO:0000313" key="3">
    <source>
        <dbReference type="EMBL" id="SEC37542.1"/>
    </source>
</evidence>
<gene>
    <name evidence="2" type="ORF">SAMN04489746_1628</name>
    <name evidence="3" type="ORF">SAMN04489746_1692</name>
</gene>
<evidence type="ECO:0000259" key="1">
    <source>
        <dbReference type="Pfam" id="PF13443"/>
    </source>
</evidence>
<dbReference type="InterPro" id="IPR010982">
    <property type="entry name" value="Lambda_DNA-bd_dom_sf"/>
</dbReference>
<reference evidence="3 4" key="1">
    <citation type="submission" date="2016-10" db="EMBL/GenBank/DDBJ databases">
        <authorList>
            <person name="Varghese N."/>
            <person name="Submissions S."/>
        </authorList>
    </citation>
    <scope>NUCLEOTIDE SEQUENCE [LARGE SCALE GENOMIC DNA]</scope>
    <source>
        <strain evidence="3 4">DSM 20586</strain>
    </source>
</reference>
<accession>A0AB38A8Q8</accession>
<keyword evidence="3" id="KW-0238">DNA-binding</keyword>
<protein>
    <submittedName>
        <fullName evidence="3">DNA-binding transcriptional regulator, XRE family</fullName>
    </submittedName>
</protein>
<dbReference type="SUPFAM" id="SSF47413">
    <property type="entry name" value="lambda repressor-like DNA-binding domains"/>
    <property type="match status" value="1"/>
</dbReference>
<dbReference type="Pfam" id="PF13443">
    <property type="entry name" value="HTH_26"/>
    <property type="match status" value="1"/>
</dbReference>
<evidence type="ECO:0000313" key="2">
    <source>
        <dbReference type="EMBL" id="SEC30616.1"/>
    </source>
</evidence>